<proteinExistence type="predicted"/>
<name>A0A382V7D9_9ZZZZ</name>
<dbReference type="EMBL" id="UINC01149753">
    <property type="protein sequence ID" value="SVD42409.1"/>
    <property type="molecule type" value="Genomic_DNA"/>
</dbReference>
<evidence type="ECO:0000313" key="1">
    <source>
        <dbReference type="EMBL" id="SVD42409.1"/>
    </source>
</evidence>
<protein>
    <submittedName>
        <fullName evidence="1">Uncharacterized protein</fullName>
    </submittedName>
</protein>
<gene>
    <name evidence="1" type="ORF">METZ01_LOCUS395263</name>
</gene>
<feature type="non-terminal residue" evidence="1">
    <location>
        <position position="39"/>
    </location>
</feature>
<dbReference type="AlphaFoldDB" id="A0A382V7D9"/>
<organism evidence="1">
    <name type="scientific">marine metagenome</name>
    <dbReference type="NCBI Taxonomy" id="408172"/>
    <lineage>
        <taxon>unclassified sequences</taxon>
        <taxon>metagenomes</taxon>
        <taxon>ecological metagenomes</taxon>
    </lineage>
</organism>
<sequence length="39" mass="4492">MSIATEIDDNPLDLVTVRELDFGPSRKDQQLRREVTGYL</sequence>
<reference evidence="1" key="1">
    <citation type="submission" date="2018-05" db="EMBL/GenBank/DDBJ databases">
        <authorList>
            <person name="Lanie J.A."/>
            <person name="Ng W.-L."/>
            <person name="Kazmierczak K.M."/>
            <person name="Andrzejewski T.M."/>
            <person name="Davidsen T.M."/>
            <person name="Wayne K.J."/>
            <person name="Tettelin H."/>
            <person name="Glass J.I."/>
            <person name="Rusch D."/>
            <person name="Podicherti R."/>
            <person name="Tsui H.-C.T."/>
            <person name="Winkler M.E."/>
        </authorList>
    </citation>
    <scope>NUCLEOTIDE SEQUENCE</scope>
</reference>
<accession>A0A382V7D9</accession>